<protein>
    <submittedName>
        <fullName evidence="4">1-acyl-sn-glycerol-3-phosphate acyltransferase</fullName>
    </submittedName>
</protein>
<dbReference type="CDD" id="cd07989">
    <property type="entry name" value="LPLAT_AGPAT-like"/>
    <property type="match status" value="1"/>
</dbReference>
<evidence type="ECO:0000259" key="3">
    <source>
        <dbReference type="SMART" id="SM00563"/>
    </source>
</evidence>
<dbReference type="Pfam" id="PF01553">
    <property type="entry name" value="Acyltransferase"/>
    <property type="match status" value="1"/>
</dbReference>
<evidence type="ECO:0000256" key="1">
    <source>
        <dbReference type="ARBA" id="ARBA00022679"/>
    </source>
</evidence>
<keyword evidence="1" id="KW-0808">Transferase</keyword>
<dbReference type="InterPro" id="IPR002123">
    <property type="entry name" value="Plipid/glycerol_acylTrfase"/>
</dbReference>
<keyword evidence="2 4" id="KW-0012">Acyltransferase</keyword>
<organism evidence="4 5">
    <name type="scientific">Georgenia wutianyii</name>
    <dbReference type="NCBI Taxonomy" id="2585135"/>
    <lineage>
        <taxon>Bacteria</taxon>
        <taxon>Bacillati</taxon>
        <taxon>Actinomycetota</taxon>
        <taxon>Actinomycetes</taxon>
        <taxon>Micrococcales</taxon>
        <taxon>Bogoriellaceae</taxon>
        <taxon>Georgenia</taxon>
    </lineage>
</organism>
<gene>
    <name evidence="4" type="ORF">FE251_08815</name>
</gene>
<evidence type="ECO:0000313" key="5">
    <source>
        <dbReference type="Proteomes" id="UP000313948"/>
    </source>
</evidence>
<dbReference type="PANTHER" id="PTHR10434">
    <property type="entry name" value="1-ACYL-SN-GLYCEROL-3-PHOSPHATE ACYLTRANSFERASE"/>
    <property type="match status" value="1"/>
</dbReference>
<dbReference type="Proteomes" id="UP000313948">
    <property type="component" value="Chromosome"/>
</dbReference>
<dbReference type="SUPFAM" id="SSF69593">
    <property type="entry name" value="Glycerol-3-phosphate (1)-acyltransferase"/>
    <property type="match status" value="1"/>
</dbReference>
<reference evidence="4 5" key="1">
    <citation type="submission" date="2019-05" db="EMBL/GenBank/DDBJ databases">
        <title>Georgenia *** sp. nov., and Georgenia *** sp. nov., isolated from the intestinal contents of plateau pika (Ochotona curzoniae) in the Qinghai-Tibet plateau of China.</title>
        <authorList>
            <person name="Tian Z."/>
        </authorList>
    </citation>
    <scope>NUCLEOTIDE SEQUENCE [LARGE SCALE GENOMIC DNA]</scope>
    <source>
        <strain evidence="4 5">Z294</strain>
    </source>
</reference>
<feature type="domain" description="Phospholipid/glycerol acyltransferase" evidence="3">
    <location>
        <begin position="58"/>
        <end position="176"/>
    </location>
</feature>
<dbReference type="GO" id="GO:0016746">
    <property type="term" value="F:acyltransferase activity"/>
    <property type="evidence" value="ECO:0007669"/>
    <property type="project" value="UniProtKB-KW"/>
</dbReference>
<sequence length="250" mass="27836">MSEDATAEHPPRLRRYHARWHRGLRFVAQRMLLRPVVSAVTTTTVEGTDNVDGLKGPFILVANHCSHLDTGVLISQLPYRLTKRLTVGAAADYFYARWWVKAMTSLFFNTYPIERTGGTGKAKGMSQRLLKSGLPILLFPEGTRSRDGVMRRFKPGAAALSTSTGVPCLPVALIGTHEAMPVGRFWPVPGRPRVRILVGRPMRPQAGESVREFSDRLAQRISTMQTMQTPYVVGDARRDGHGRRSQEEAS</sequence>
<dbReference type="EMBL" id="CP040899">
    <property type="protein sequence ID" value="QDB79462.1"/>
    <property type="molecule type" value="Genomic_DNA"/>
</dbReference>
<name>A0ABX5VLU5_9MICO</name>
<proteinExistence type="predicted"/>
<dbReference type="SMART" id="SM00563">
    <property type="entry name" value="PlsC"/>
    <property type="match status" value="1"/>
</dbReference>
<evidence type="ECO:0000256" key="2">
    <source>
        <dbReference type="ARBA" id="ARBA00023315"/>
    </source>
</evidence>
<evidence type="ECO:0000313" key="4">
    <source>
        <dbReference type="EMBL" id="QDB79462.1"/>
    </source>
</evidence>
<dbReference type="PANTHER" id="PTHR10434:SF11">
    <property type="entry name" value="1-ACYL-SN-GLYCEROL-3-PHOSPHATE ACYLTRANSFERASE"/>
    <property type="match status" value="1"/>
</dbReference>
<accession>A0ABX5VLU5</accession>
<dbReference type="RefSeq" id="WP_139071548.1">
    <property type="nucleotide sequence ID" value="NZ_CP040899.1"/>
</dbReference>
<keyword evidence="5" id="KW-1185">Reference proteome</keyword>